<keyword evidence="2" id="KW-1185">Reference proteome</keyword>
<dbReference type="AlphaFoldDB" id="A0A938XQ81"/>
<sequence length="191" mass="20214">MGNNKVVAVTDGDSTAAKAVQKAAEQLNLTVIYESAGNPTTISGSEIITKIKDCADEPVIVMFDDQGEVGAGLGEKAFLEVLRAPEIEIIGVLAVASDLKKVQGITPDFSITQNQELVKEPVDKIGKAEAVGHKTLEGDTLDMLNMLSDTLIVGIGDIGKMDDKDSVEQGAPITTRAISEILQRSEYEVGN</sequence>
<dbReference type="Pfam" id="PF14097">
    <property type="entry name" value="SpoVAE"/>
    <property type="match status" value="1"/>
</dbReference>
<gene>
    <name evidence="1" type="ORF">JOC47_000097</name>
</gene>
<evidence type="ECO:0000313" key="1">
    <source>
        <dbReference type="EMBL" id="MBM7555273.1"/>
    </source>
</evidence>
<proteinExistence type="predicted"/>
<evidence type="ECO:0000313" key="2">
    <source>
        <dbReference type="Proteomes" id="UP000774000"/>
    </source>
</evidence>
<accession>A0A938XQ81</accession>
<dbReference type="InterPro" id="IPR025914">
    <property type="entry name" value="SpoVAE"/>
</dbReference>
<reference evidence="1" key="1">
    <citation type="submission" date="2021-01" db="EMBL/GenBank/DDBJ databases">
        <title>Genomic Encyclopedia of Type Strains, Phase IV (KMG-IV): sequencing the most valuable type-strain genomes for metagenomic binning, comparative biology and taxonomic classification.</title>
        <authorList>
            <person name="Goeker M."/>
        </authorList>
    </citation>
    <scope>NUCLEOTIDE SEQUENCE</scope>
    <source>
        <strain evidence="1">DSM 23230</strain>
    </source>
</reference>
<name>A0A938XQ81_9FIRM</name>
<dbReference type="Proteomes" id="UP000774000">
    <property type="component" value="Unassembled WGS sequence"/>
</dbReference>
<organism evidence="1 2">
    <name type="scientific">Halanaerobacter jeridensis</name>
    <dbReference type="NCBI Taxonomy" id="706427"/>
    <lineage>
        <taxon>Bacteria</taxon>
        <taxon>Bacillati</taxon>
        <taxon>Bacillota</taxon>
        <taxon>Clostridia</taxon>
        <taxon>Halanaerobiales</taxon>
        <taxon>Halobacteroidaceae</taxon>
        <taxon>Halanaerobacter</taxon>
    </lineage>
</organism>
<comment type="caution">
    <text evidence="1">The sequence shown here is derived from an EMBL/GenBank/DDBJ whole genome shotgun (WGS) entry which is preliminary data.</text>
</comment>
<dbReference type="EMBL" id="JAFBDQ010000001">
    <property type="protein sequence ID" value="MBM7555273.1"/>
    <property type="molecule type" value="Genomic_DNA"/>
</dbReference>
<dbReference type="RefSeq" id="WP_204699995.1">
    <property type="nucleotide sequence ID" value="NZ_JAFBDQ010000001.1"/>
</dbReference>
<protein>
    <submittedName>
        <fullName evidence="1">Stage V sporulation protein AE</fullName>
    </submittedName>
</protein>